<dbReference type="GO" id="GO:0005777">
    <property type="term" value="C:peroxisome"/>
    <property type="evidence" value="ECO:0007669"/>
    <property type="project" value="InterPro"/>
</dbReference>
<feature type="compositionally biased region" description="Polar residues" evidence="1">
    <location>
        <begin position="865"/>
        <end position="874"/>
    </location>
</feature>
<feature type="domain" description="NYN" evidence="2">
    <location>
        <begin position="118"/>
        <end position="273"/>
    </location>
</feature>
<keyword evidence="4" id="KW-1185">Reference proteome</keyword>
<feature type="region of interest" description="Disordered" evidence="1">
    <location>
        <begin position="293"/>
        <end position="367"/>
    </location>
</feature>
<reference evidence="3 4" key="1">
    <citation type="journal article" date="2018" name="Mol. Biol. Evol.">
        <title>Broad Genomic Sampling Reveals a Smut Pathogenic Ancestry of the Fungal Clade Ustilaginomycotina.</title>
        <authorList>
            <person name="Kijpornyongpan T."/>
            <person name="Mondo S.J."/>
            <person name="Barry K."/>
            <person name="Sandor L."/>
            <person name="Lee J."/>
            <person name="Lipzen A."/>
            <person name="Pangilinan J."/>
            <person name="LaButti K."/>
            <person name="Hainaut M."/>
            <person name="Henrissat B."/>
            <person name="Grigoriev I.V."/>
            <person name="Spatafora J.W."/>
            <person name="Aime M.C."/>
        </authorList>
    </citation>
    <scope>NUCLEOTIDE SEQUENCE [LARGE SCALE GENOMIC DNA]</scope>
    <source>
        <strain evidence="3 4">MCA 4718</strain>
    </source>
</reference>
<feature type="compositionally biased region" description="Low complexity" evidence="1">
    <location>
        <begin position="296"/>
        <end position="339"/>
    </location>
</feature>
<feature type="compositionally biased region" description="Basic and acidic residues" evidence="1">
    <location>
        <begin position="769"/>
        <end position="784"/>
    </location>
</feature>
<feature type="compositionally biased region" description="Low complexity" evidence="1">
    <location>
        <begin position="351"/>
        <end position="367"/>
    </location>
</feature>
<feature type="compositionally biased region" description="Pro residues" evidence="1">
    <location>
        <begin position="340"/>
        <end position="350"/>
    </location>
</feature>
<evidence type="ECO:0000313" key="4">
    <source>
        <dbReference type="Proteomes" id="UP000245942"/>
    </source>
</evidence>
<dbReference type="GO" id="GO:0010468">
    <property type="term" value="P:regulation of gene expression"/>
    <property type="evidence" value="ECO:0007669"/>
    <property type="project" value="InterPro"/>
</dbReference>
<organism evidence="3 4">
    <name type="scientific">Pseudomicrostroma glucosiphilum</name>
    <dbReference type="NCBI Taxonomy" id="1684307"/>
    <lineage>
        <taxon>Eukaryota</taxon>
        <taxon>Fungi</taxon>
        <taxon>Dikarya</taxon>
        <taxon>Basidiomycota</taxon>
        <taxon>Ustilaginomycotina</taxon>
        <taxon>Exobasidiomycetes</taxon>
        <taxon>Microstromatales</taxon>
        <taxon>Microstromatales incertae sedis</taxon>
        <taxon>Pseudomicrostroma</taxon>
    </lineage>
</organism>
<accession>A0A316U8J0</accession>
<dbReference type="PANTHER" id="PTHR14379:SF3">
    <property type="entry name" value="MEIOSIS REGULATOR AND MRNA STABILITY FACTOR 1"/>
    <property type="match status" value="1"/>
</dbReference>
<dbReference type="AlphaFoldDB" id="A0A316U8J0"/>
<feature type="region of interest" description="Disordered" evidence="1">
    <location>
        <begin position="1020"/>
        <end position="1058"/>
    </location>
</feature>
<dbReference type="InterPro" id="IPR024768">
    <property type="entry name" value="Marf1"/>
</dbReference>
<dbReference type="Proteomes" id="UP000245942">
    <property type="component" value="Unassembled WGS sequence"/>
</dbReference>
<dbReference type="OrthoDB" id="549353at2759"/>
<name>A0A316U8J0_9BASI</name>
<feature type="compositionally biased region" description="Low complexity" evidence="1">
    <location>
        <begin position="600"/>
        <end position="623"/>
    </location>
</feature>
<dbReference type="GO" id="GO:1905762">
    <property type="term" value="F:CCR4-NOT complex binding"/>
    <property type="evidence" value="ECO:0007669"/>
    <property type="project" value="TreeGrafter"/>
</dbReference>
<dbReference type="STRING" id="1684307.A0A316U8J0"/>
<dbReference type="Pfam" id="PF01936">
    <property type="entry name" value="NYN"/>
    <property type="match status" value="1"/>
</dbReference>
<gene>
    <name evidence="3" type="ORF">BCV69DRAFT_173660</name>
</gene>
<proteinExistence type="predicted"/>
<feature type="region of interest" description="Disordered" evidence="1">
    <location>
        <begin position="766"/>
        <end position="886"/>
    </location>
</feature>
<feature type="compositionally biased region" description="Low complexity" evidence="1">
    <location>
        <begin position="58"/>
        <end position="72"/>
    </location>
</feature>
<dbReference type="InterPro" id="IPR021139">
    <property type="entry name" value="NYN"/>
</dbReference>
<feature type="compositionally biased region" description="Low complexity" evidence="1">
    <location>
        <begin position="1032"/>
        <end position="1041"/>
    </location>
</feature>
<sequence length="1058" mass="110462">MASSGSSTLQDVWSYIVSPSPSAAFARSVATAALAGGITFYAFRGPPKIDPPPPSDPPATTATTSSSPSSAPQRQRKALASSDGRESSTESDTEGESKRVRFELMDKAGGLLNRPIPVAVFWDVDNCSPPTGSSGRHLAHSIRKHITSIETGTGPEKEALGPSGPILSFKAYLELSSAEGVSPAQVTLRSELQGSGVSLIDTPKSGRKDVADKMIIADLMAFALDVPPPARIVLISGDRDFAYPLSLIRGRGYQIVLFTPPVGAVPILEASANYVARWRQDVLGMERDGFGRLYASSTPSKPLPRSSSPSRHGRATPAKSSTSSTTAASSNASTTTPSRPTTPTPQPTPSQPAVQAQTAALSGPGAGPVPGVFAPLVQALEEFKKEGQPRPLRSRVALRLTSIDKDVYEKAGASSFRDYAAVAIAAGIVMLGSNGNPGTEWISLRSLDPASFAAPATPGKPSATSAAPSTPVSSSVSQAKAVLVESLQEEDGSEGPDNYAPSPAFEPLLHAILAAESASQRSPPYASAVGQQLDSMIRATPAGQSDPFAMAGTRTFGGYINAAFKSRVAKLVPTEKQGVAALEVMPVYQSYMAKLRRNRTTSPQSTPATAAPASTPAPAYQPARSTPIRPTSPIKCPSSPTFKKGSFFPSLFRSKSDTGSDQSTPNGKKSVWDVPGLILPHQPSGTKIAAVYFPLANALLYQRERGQFYMTDEALHVIVSKHKGMGDRLKDSKVFSRYLDAAQEAGICTLEDGFKAGMRHVRLTPQLCDPKEHDPANASNKRETLPPAGDDPWDDDYEPNHSTPLPKRATASGEAATAAGSKASQEQDTSAASLSSNLPPAGNDPSASVSESAGPVDGSSKAEPKTTSSTTGAATNKPAATGKATLTPTVQDRIRFKPLMDIMLALRKENPPIVAPRRSYVNDLLAKRHGIPVNPLHNPSSSSSTANGAGLSLLTTTTAGKTTTLDLTAFFRDRGATALGDYTRQAEQYGFIHCERETRADGELGKRRLRLTEKYEQLLAQGSSGSGGGGATATATATVRSGSGGGASGSTSGGSTKG</sequence>
<feature type="compositionally biased region" description="Pro residues" evidence="1">
    <location>
        <begin position="48"/>
        <end position="57"/>
    </location>
</feature>
<feature type="region of interest" description="Disordered" evidence="1">
    <location>
        <begin position="597"/>
        <end position="641"/>
    </location>
</feature>
<dbReference type="RefSeq" id="XP_025348717.1">
    <property type="nucleotide sequence ID" value="XM_025489520.1"/>
</dbReference>
<dbReference type="PANTHER" id="PTHR14379">
    <property type="entry name" value="LIMKAIN B LKAP"/>
    <property type="match status" value="1"/>
</dbReference>
<feature type="region of interest" description="Disordered" evidence="1">
    <location>
        <begin position="453"/>
        <end position="474"/>
    </location>
</feature>
<evidence type="ECO:0000259" key="2">
    <source>
        <dbReference type="Pfam" id="PF01936"/>
    </source>
</evidence>
<protein>
    <recommendedName>
        <fullName evidence="2">NYN domain-containing protein</fullName>
    </recommendedName>
</protein>
<dbReference type="GeneID" id="37011254"/>
<evidence type="ECO:0000256" key="1">
    <source>
        <dbReference type="SAM" id="MobiDB-lite"/>
    </source>
</evidence>
<evidence type="ECO:0000313" key="3">
    <source>
        <dbReference type="EMBL" id="PWN21557.1"/>
    </source>
</evidence>
<feature type="compositionally biased region" description="Low complexity" evidence="1">
    <location>
        <begin position="809"/>
        <end position="841"/>
    </location>
</feature>
<dbReference type="Gene3D" id="3.40.50.1010">
    <property type="entry name" value="5'-nuclease"/>
    <property type="match status" value="1"/>
</dbReference>
<dbReference type="CDD" id="cd10910">
    <property type="entry name" value="PIN_limkain_b1_N_like"/>
    <property type="match status" value="1"/>
</dbReference>
<feature type="region of interest" description="Disordered" evidence="1">
    <location>
        <begin position="43"/>
        <end position="100"/>
    </location>
</feature>
<feature type="compositionally biased region" description="Gly residues" evidence="1">
    <location>
        <begin position="1042"/>
        <end position="1058"/>
    </location>
</feature>
<dbReference type="EMBL" id="KZ819325">
    <property type="protein sequence ID" value="PWN21557.1"/>
    <property type="molecule type" value="Genomic_DNA"/>
</dbReference>
<dbReference type="GO" id="GO:0004540">
    <property type="term" value="F:RNA nuclease activity"/>
    <property type="evidence" value="ECO:0007669"/>
    <property type="project" value="InterPro"/>
</dbReference>